<dbReference type="InterPro" id="IPR002110">
    <property type="entry name" value="Ankyrin_rpt"/>
</dbReference>
<accession>Q8QN42</accession>
<evidence type="ECO:0000256" key="2">
    <source>
        <dbReference type="ARBA" id="ARBA00023043"/>
    </source>
</evidence>
<evidence type="ECO:0000256" key="4">
    <source>
        <dbReference type="SAM" id="MobiDB-lite"/>
    </source>
</evidence>
<dbReference type="EMBL" id="AF482758">
    <property type="protein sequence ID" value="AAM13466.1"/>
    <property type="molecule type" value="Genomic_DNA"/>
</dbReference>
<evidence type="ECO:0000256" key="1">
    <source>
        <dbReference type="ARBA" id="ARBA00022737"/>
    </source>
</evidence>
<dbReference type="GeneID" id="1485894"/>
<dbReference type="Proteomes" id="UP000152733">
    <property type="component" value="Segment"/>
</dbReference>
<reference evidence="5 6" key="4">
    <citation type="journal article" date="1994" name="Virology">
        <title>Cowpox virus contains two copies of an early gene encoding a soluble secreted form of the type II TNF receptor.</title>
        <authorList>
            <person name="Hu F.Q."/>
            <person name="Smith C.A."/>
            <person name="Pickup D.J."/>
        </authorList>
    </citation>
    <scope>NUCLEOTIDE SEQUENCE [LARGE SCALE GENOMIC DNA]</scope>
    <source>
        <strain evidence="5 6">Brighton Red</strain>
    </source>
</reference>
<dbReference type="RefSeq" id="NP_619808.1">
    <property type="nucleotide sequence ID" value="NC_003663.2"/>
</dbReference>
<proteinExistence type="predicted"/>
<dbReference type="SMART" id="SM00248">
    <property type="entry name" value="ANK"/>
    <property type="match status" value="9"/>
</dbReference>
<sequence>MNSLIENSVLHVRKLLYTIHFNDIDHAPTTATSRDCENQYDSYDIYVRSVFKNNLVLERKYYDIVYKLINSTISHTINYDDQTYDNNIKSLLEVTTRFHRHYITSLSRKKKSSIDSIEQMYSQIIKDITTELINDENVVIDVDDLCLIDYDDNKDDNSDSDSDSDDEDEDSRYENSGKYSSNIFSVYFKAHNTIGIDIKLVKWMIAKGVDINYKNEYGSGILHTYLGNMYVDTDVLELLCRSGKNINEQNNHLITPLHSYLRRDESISASVLKKVIELGADRNLRCCMKLTPIMTYIIYNAMNIDEEIIKIYMDDNKITNIPEILYLYIQMAQYVDIDVVKHFLKNGVILDYKDSVGRTCLHNYMLRTYINIDIVKLLLEHGNYLNEVDDFGNTVLHTYLSRLCIVNKNLTYDSSINNNINIEVVKYLIRSGSDISLVNNLGYTPLTSYICTAQNYMYHDIIDCLMSDKVLNMVKHRIIQDLITRKDISLRIIHHVITKYNIPVDSYTDEYKKCNYKTNDAYHFRMIKYYNNNILPFSGMTAFHVAVCIRNDVIMKYLLSIGYSIDKPTIKGLTALMLIFRRDRYTNCHIVKMLLDNRPSIDNIIIFLDKCYKNESLFSLCSTKNTNLYGMMALAFMLIGVNNCNKFIERIKHDLETQNTTNYRSLSHTLDVLVDIRDNISLLMSTHINNYSTISIYDILISRTYNIDITSCIEICKMYTSDKYAFYDIINGYIDNAIKTNSIVKDIIYYLRTYPDMCIPTSLLRNCIIDMYDLSGFRETLKRNTSAILPTLNHLN</sequence>
<protein>
    <submittedName>
        <fullName evidence="5">CPXV019 protein</fullName>
    </submittedName>
</protein>
<dbReference type="DNASU" id="1485894"/>
<organismHost>
    <name type="scientific">Mus musculus</name>
    <name type="common">Mouse</name>
    <dbReference type="NCBI Taxonomy" id="10090"/>
</organismHost>
<evidence type="ECO:0000256" key="3">
    <source>
        <dbReference type="PROSITE-ProRule" id="PRU00023"/>
    </source>
</evidence>
<dbReference type="SUPFAM" id="SSF48403">
    <property type="entry name" value="Ankyrin repeat"/>
    <property type="match status" value="2"/>
</dbReference>
<organismHost>
    <name type="scientific">Bos taurus</name>
    <name type="common">Bovine</name>
    <dbReference type="NCBI Taxonomy" id="9913"/>
</organismHost>
<evidence type="ECO:0000313" key="5">
    <source>
        <dbReference type="EMBL" id="AAM13466.1"/>
    </source>
</evidence>
<gene>
    <name evidence="5" type="primary">CPXV019 CDS</name>
</gene>
<keyword evidence="1" id="KW-0677">Repeat</keyword>
<keyword evidence="2 3" id="KW-0040">ANK repeat</keyword>
<keyword evidence="6" id="KW-1185">Reference proteome</keyword>
<organismHost>
    <name type="scientific">Myodes glareolus</name>
    <name type="common">Bank vole</name>
    <name type="synonym">Clethrionomys glareolus</name>
    <dbReference type="NCBI Taxonomy" id="447135"/>
</organismHost>
<dbReference type="PROSITE" id="PS50088">
    <property type="entry name" value="ANK_REPEAT"/>
    <property type="match status" value="1"/>
</dbReference>
<organism evidence="5 6">
    <name type="scientific">Cowpox virus (strain Brighton Red)</name>
    <name type="common">CPV</name>
    <dbReference type="NCBI Taxonomy" id="265872"/>
    <lineage>
        <taxon>Viruses</taxon>
        <taxon>Varidnaviria</taxon>
        <taxon>Bamfordvirae</taxon>
        <taxon>Nucleocytoviricota</taxon>
        <taxon>Pokkesviricetes</taxon>
        <taxon>Chitovirales</taxon>
        <taxon>Poxviridae</taxon>
        <taxon>Chordopoxvirinae</taxon>
        <taxon>Orthopoxvirus</taxon>
        <taxon>Orthopoxvirus cowpox</taxon>
        <taxon>Cowpox virus</taxon>
    </lineage>
</organism>
<reference evidence="5 6" key="3">
    <citation type="journal article" date="1991" name="Virology">
        <title>Transcription of the terminal loop region of vaccinia virus DNA is initiated from the telomere sequences directing DNA resolution.</title>
        <authorList>
            <person name="Hu F.Q."/>
            <person name="Pickup D.J."/>
        </authorList>
    </citation>
    <scope>NUCLEOTIDE SEQUENCE [LARGE SCALE GENOMIC DNA]</scope>
    <source>
        <strain evidence="5 6">Brighton Red</strain>
    </source>
</reference>
<organismHost>
    <name type="scientific">Homo sapiens</name>
    <name type="common">Human</name>
    <dbReference type="NCBI Taxonomy" id="9606"/>
</organismHost>
<organismHost>
    <name type="scientific">Microtus agrestis</name>
    <name type="common">Short-tailed field vole</name>
    <dbReference type="NCBI Taxonomy" id="29092"/>
</organismHost>
<reference evidence="5 6" key="2">
    <citation type="journal article" date="1990" name="Virology">
        <title>Transcription of orthopoxvirus telomeres at late times during infection.</title>
        <authorList>
            <person name="Parsons B.L."/>
            <person name="Pickup D.J."/>
        </authorList>
    </citation>
    <scope>NUCLEOTIDE SEQUENCE [LARGE SCALE GENOMIC DNA]</scope>
    <source>
        <strain evidence="5 6">Brighton Red</strain>
    </source>
</reference>
<dbReference type="PANTHER" id="PTHR24126">
    <property type="entry name" value="ANKYRIN REPEAT, PH AND SEC7 DOMAIN CONTAINING PROTEIN SECG-RELATED"/>
    <property type="match status" value="1"/>
</dbReference>
<dbReference type="Gene3D" id="1.25.40.20">
    <property type="entry name" value="Ankyrin repeat-containing domain"/>
    <property type="match status" value="2"/>
</dbReference>
<feature type="compositionally biased region" description="Acidic residues" evidence="4">
    <location>
        <begin position="153"/>
        <end position="171"/>
    </location>
</feature>
<dbReference type="InterPro" id="IPR036770">
    <property type="entry name" value="Ankyrin_rpt-contain_sf"/>
</dbReference>
<feature type="region of interest" description="Disordered" evidence="4">
    <location>
        <begin position="153"/>
        <end position="175"/>
    </location>
</feature>
<feature type="repeat" description="ANK" evidence="3">
    <location>
        <begin position="356"/>
        <end position="390"/>
    </location>
</feature>
<evidence type="ECO:0000313" key="6">
    <source>
        <dbReference type="Proteomes" id="UP000152733"/>
    </source>
</evidence>
<name>Q8QN42_CWPXB</name>
<organismHost>
    <name type="scientific">Felis catus</name>
    <name type="common">Cat</name>
    <name type="synonym">Felis silvestris catus</name>
    <dbReference type="NCBI Taxonomy" id="9685"/>
</organismHost>
<organismHost>
    <name type="scientific">Loxodonta africana</name>
    <name type="common">African elephant</name>
    <dbReference type="NCBI Taxonomy" id="9785"/>
</organismHost>
<dbReference type="KEGG" id="vg:1485894"/>
<reference evidence="5 6" key="1">
    <citation type="journal article" date="1982" name="Proc. Natl. Acad. Sci. U.S.A.">
        <title>Sequence of terminal regions of cowpox virus DNA: arrangement of repeated and unique sequence elements.</title>
        <authorList>
            <person name="Pickup D.J."/>
            <person name="Bastia D."/>
            <person name="Stone H.O."/>
            <person name="Joklik W.K."/>
        </authorList>
    </citation>
    <scope>NUCLEOTIDE SEQUENCE [LARGE SCALE GENOMIC DNA]</scope>
    <source>
        <strain evidence="5 6">Brighton Red</strain>
    </source>
</reference>